<sequence length="327" mass="38005">MKNTEFNKSWETVTKEKSIWEYMYIKDHSLYFEKDDNTIKLTSYKTKDLPKRTSKLTIAGNILVNLSTLGNIMSRCPGTEEVTLYSLLSTPQSGFFGTSFDAKLLRIVAPPITWRRVAVESTIRYTLKKYISDYKEPFVFMDIGSGCGFDGLEINRIADRMQDLCKEQYVPTDNEIINIDISSKWLHNNELLCDLLGKKNSNTKRYNISIFDYLEQKLYEQDCKGKKNLIVSCNGFAEFLDDETLTKLYMGIRKIAGIFTGRVHIILPFSIKDDYQQKIADKIGFGYRAKPRLLMENLIGNIFPQYYQSFEEKYSQIVMTLERKSDF</sequence>
<accession>G9X3F7</accession>
<evidence type="ECO:0000313" key="2">
    <source>
        <dbReference type="Proteomes" id="UP000006437"/>
    </source>
</evidence>
<comment type="caution">
    <text evidence="1">The sequence shown here is derived from an EMBL/GenBank/DDBJ whole genome shotgun (WGS) entry which is preliminary data.</text>
</comment>
<dbReference type="BioCyc" id="EBAC796937-HMP:GMGH-916-MONOMER"/>
<name>G9X3F7_9FIRM</name>
<protein>
    <recommendedName>
        <fullName evidence="3">Methyltransferase domain-containing protein</fullName>
    </recommendedName>
</protein>
<reference evidence="1 2" key="1">
    <citation type="submission" date="2011-08" db="EMBL/GenBank/DDBJ databases">
        <title>The Genome Sequence of Eubacteriaceae bacterium ACC19a.</title>
        <authorList>
            <consortium name="The Broad Institute Genome Sequencing Platform"/>
            <person name="Earl A."/>
            <person name="Ward D."/>
            <person name="Feldgarden M."/>
            <person name="Gevers D."/>
            <person name="Sizova M."/>
            <person name="Hazen A."/>
            <person name="Epstein S."/>
            <person name="Young S.K."/>
            <person name="Zeng Q."/>
            <person name="Gargeya S."/>
            <person name="Fitzgerald M."/>
            <person name="Haas B."/>
            <person name="Abouelleil A."/>
            <person name="Alvarado L."/>
            <person name="Arachchi H.M."/>
            <person name="Berlin A."/>
            <person name="Brown A."/>
            <person name="Chapman S.B."/>
            <person name="Chen Z."/>
            <person name="Dunbar C."/>
            <person name="Freedman E."/>
            <person name="Gearin G."/>
            <person name="Gellesch M."/>
            <person name="Goldberg J."/>
            <person name="Griggs A."/>
            <person name="Gujja S."/>
            <person name="Heiman D."/>
            <person name="Howarth C."/>
            <person name="Larson L."/>
            <person name="Lui A."/>
            <person name="MacDonald P.J.P."/>
            <person name="Montmayeur A."/>
            <person name="Murphy C."/>
            <person name="Neiman D."/>
            <person name="Pearson M."/>
            <person name="Priest M."/>
            <person name="Roberts A."/>
            <person name="Saif S."/>
            <person name="Shea T."/>
            <person name="Shenoy N."/>
            <person name="Sisk P."/>
            <person name="Stolte C."/>
            <person name="Sykes S."/>
            <person name="Wortman J."/>
            <person name="Nusbaum C."/>
            <person name="Birren B."/>
        </authorList>
    </citation>
    <scope>NUCLEOTIDE SEQUENCE [LARGE SCALE GENOMIC DNA]</scope>
    <source>
        <strain evidence="1 2">ACC19a</strain>
    </source>
</reference>
<dbReference type="Proteomes" id="UP000006437">
    <property type="component" value="Unassembled WGS sequence"/>
</dbReference>
<gene>
    <name evidence="1" type="ORF">HMPREF9629_00914</name>
</gene>
<evidence type="ECO:0000313" key="1">
    <source>
        <dbReference type="EMBL" id="EHL09922.1"/>
    </source>
</evidence>
<evidence type="ECO:0008006" key="3">
    <source>
        <dbReference type="Google" id="ProtNLM"/>
    </source>
</evidence>
<organism evidence="1 2">
    <name type="scientific">Peptoanaerobacter stomatis</name>
    <dbReference type="NCBI Taxonomy" id="796937"/>
    <lineage>
        <taxon>Bacteria</taxon>
        <taxon>Bacillati</taxon>
        <taxon>Bacillota</taxon>
        <taxon>Clostridia</taxon>
        <taxon>Peptostreptococcales</taxon>
        <taxon>Filifactoraceae</taxon>
        <taxon>Peptoanaerobacter</taxon>
    </lineage>
</organism>
<dbReference type="AlphaFoldDB" id="G9X3F7"/>
<dbReference type="EMBL" id="AFZE01000058">
    <property type="protein sequence ID" value="EHL09922.1"/>
    <property type="molecule type" value="Genomic_DNA"/>
</dbReference>
<proteinExistence type="predicted"/>
<dbReference type="RefSeq" id="WP_009525149.1">
    <property type="nucleotide sequence ID" value="NZ_JH414550.1"/>
</dbReference>
<dbReference type="HOGENOM" id="CLU_854442_0_0_9"/>